<sequence length="446" mass="48089">MFADATRGPKQIGASRYLSSFALGATANPKPQTEFGFSACGLEHLEAGASKKGDGQGVIYPLPLPNCMARGGEGHKEQKGLKDASGNKVSPLKPTSRWAAALAAVRSTHATTATIETDEISRQIKGDYIPNVASNRRYLRQEAVPSIFAFNVAKRPPRKKPQVREAPPSTRKFSVADAGVTNDAIADPSSQVATSEPASEEASYAFADLTGGHAAPGASSQKEASGEIVTVNAMEDFTADFTCHAVATEDSVVNDYNIDDCVNAATGAVCITWINYIFVHLGQLDLWLPRAEVNDAMPPAFKERYTSTRVILDATEVRCEASSSLVLQLTTFSTYKSTNTFKGLLGISPDGAVTFVSQLFTGSISDKDVVEKSGFLKLPFDDGDSVMADKGFKIQGLLSRISVKLNIPPFLRRGISQRKRCKRQKRSLLSYPFGAAHPANQEFQYF</sequence>
<evidence type="ECO:0000313" key="2">
    <source>
        <dbReference type="Proteomes" id="UP000805193"/>
    </source>
</evidence>
<reference evidence="1 2" key="1">
    <citation type="journal article" date="2020" name="Cell">
        <title>Large-Scale Comparative Analyses of Tick Genomes Elucidate Their Genetic Diversity and Vector Capacities.</title>
        <authorList>
            <consortium name="Tick Genome and Microbiome Consortium (TIGMIC)"/>
            <person name="Jia N."/>
            <person name="Wang J."/>
            <person name="Shi W."/>
            <person name="Du L."/>
            <person name="Sun Y."/>
            <person name="Zhan W."/>
            <person name="Jiang J.F."/>
            <person name="Wang Q."/>
            <person name="Zhang B."/>
            <person name="Ji P."/>
            <person name="Bell-Sakyi L."/>
            <person name="Cui X.M."/>
            <person name="Yuan T.T."/>
            <person name="Jiang B.G."/>
            <person name="Yang W.F."/>
            <person name="Lam T.T."/>
            <person name="Chang Q.C."/>
            <person name="Ding S.J."/>
            <person name="Wang X.J."/>
            <person name="Zhu J.G."/>
            <person name="Ruan X.D."/>
            <person name="Zhao L."/>
            <person name="Wei J.T."/>
            <person name="Ye R.Z."/>
            <person name="Que T.C."/>
            <person name="Du C.H."/>
            <person name="Zhou Y.H."/>
            <person name="Cheng J.X."/>
            <person name="Dai P.F."/>
            <person name="Guo W.B."/>
            <person name="Han X.H."/>
            <person name="Huang E.J."/>
            <person name="Li L.F."/>
            <person name="Wei W."/>
            <person name="Gao Y.C."/>
            <person name="Liu J.Z."/>
            <person name="Shao H.Z."/>
            <person name="Wang X."/>
            <person name="Wang C.C."/>
            <person name="Yang T.C."/>
            <person name="Huo Q.B."/>
            <person name="Li W."/>
            <person name="Chen H.Y."/>
            <person name="Chen S.E."/>
            <person name="Zhou L.G."/>
            <person name="Ni X.B."/>
            <person name="Tian J.H."/>
            <person name="Sheng Y."/>
            <person name="Liu T."/>
            <person name="Pan Y.S."/>
            <person name="Xia L.Y."/>
            <person name="Li J."/>
            <person name="Zhao F."/>
            <person name="Cao W.C."/>
        </authorList>
    </citation>
    <scope>NUCLEOTIDE SEQUENCE [LARGE SCALE GENOMIC DNA]</scope>
    <source>
        <strain evidence="1">Iper-2018</strain>
    </source>
</reference>
<name>A0AC60NW17_IXOPE</name>
<protein>
    <submittedName>
        <fullName evidence="1">Uncharacterized protein</fullName>
    </submittedName>
</protein>
<keyword evidence="2" id="KW-1185">Reference proteome</keyword>
<comment type="caution">
    <text evidence="1">The sequence shown here is derived from an EMBL/GenBank/DDBJ whole genome shotgun (WGS) entry which is preliminary data.</text>
</comment>
<gene>
    <name evidence="1" type="ORF">HPB47_011564</name>
</gene>
<evidence type="ECO:0000313" key="1">
    <source>
        <dbReference type="EMBL" id="KAG0411309.1"/>
    </source>
</evidence>
<dbReference type="EMBL" id="JABSTQ010011443">
    <property type="protein sequence ID" value="KAG0411309.1"/>
    <property type="molecule type" value="Genomic_DNA"/>
</dbReference>
<organism evidence="1 2">
    <name type="scientific">Ixodes persulcatus</name>
    <name type="common">Taiga tick</name>
    <dbReference type="NCBI Taxonomy" id="34615"/>
    <lineage>
        <taxon>Eukaryota</taxon>
        <taxon>Metazoa</taxon>
        <taxon>Ecdysozoa</taxon>
        <taxon>Arthropoda</taxon>
        <taxon>Chelicerata</taxon>
        <taxon>Arachnida</taxon>
        <taxon>Acari</taxon>
        <taxon>Parasitiformes</taxon>
        <taxon>Ixodida</taxon>
        <taxon>Ixodoidea</taxon>
        <taxon>Ixodidae</taxon>
        <taxon>Ixodinae</taxon>
        <taxon>Ixodes</taxon>
    </lineage>
</organism>
<dbReference type="Proteomes" id="UP000805193">
    <property type="component" value="Unassembled WGS sequence"/>
</dbReference>
<accession>A0AC60NW17</accession>
<proteinExistence type="predicted"/>